<evidence type="ECO:0000313" key="5">
    <source>
        <dbReference type="EnsemblPlants" id="Kaladp0040s0746.1.v1.1"/>
    </source>
</evidence>
<feature type="region of interest" description="Disordered" evidence="3">
    <location>
        <begin position="1"/>
        <end position="24"/>
    </location>
</feature>
<dbReference type="PANTHER" id="PTHR13052">
    <property type="entry name" value="NFRKB-RELATED"/>
    <property type="match status" value="1"/>
</dbReference>
<accession>A0A7N0TQ30</accession>
<reference evidence="5" key="1">
    <citation type="submission" date="2021-01" db="UniProtKB">
        <authorList>
            <consortium name="EnsemblPlants"/>
        </authorList>
    </citation>
    <scope>IDENTIFICATION</scope>
</reference>
<dbReference type="InterPro" id="IPR044867">
    <property type="entry name" value="DEUBAD_dom"/>
</dbReference>
<dbReference type="EnsemblPlants" id="Kaladp0040s0746.1.v1.1">
    <property type="protein sequence ID" value="Kaladp0040s0746.1.v1.1"/>
    <property type="gene ID" value="Kaladp0040s0746.v1.1"/>
</dbReference>
<dbReference type="OMA" id="QPYNIFV"/>
<dbReference type="PROSITE" id="PS51916">
    <property type="entry name" value="DEUBAD"/>
    <property type="match status" value="1"/>
</dbReference>
<evidence type="ECO:0000313" key="6">
    <source>
        <dbReference type="Proteomes" id="UP000594263"/>
    </source>
</evidence>
<evidence type="ECO:0000256" key="3">
    <source>
        <dbReference type="SAM" id="MobiDB-lite"/>
    </source>
</evidence>
<protein>
    <recommendedName>
        <fullName evidence="4">DEUBAD domain-containing protein</fullName>
    </recommendedName>
</protein>
<dbReference type="CDD" id="cd21865">
    <property type="entry name" value="DEUBAD_NFRKB"/>
    <property type="match status" value="1"/>
</dbReference>
<feature type="domain" description="DEUBAD" evidence="4">
    <location>
        <begin position="92"/>
        <end position="203"/>
    </location>
</feature>
<dbReference type="GO" id="GO:0031011">
    <property type="term" value="C:Ino80 complex"/>
    <property type="evidence" value="ECO:0007669"/>
    <property type="project" value="InterPro"/>
</dbReference>
<name>A0A7N0TQ30_KALFE</name>
<dbReference type="PANTHER" id="PTHR13052:SF2">
    <property type="entry name" value="NUCLEAR FACTOR KAPPA-B-BINDING PROTEIN"/>
    <property type="match status" value="1"/>
</dbReference>
<organism evidence="5 6">
    <name type="scientific">Kalanchoe fedtschenkoi</name>
    <name type="common">Lavender scallops</name>
    <name type="synonym">South American air plant</name>
    <dbReference type="NCBI Taxonomy" id="63787"/>
    <lineage>
        <taxon>Eukaryota</taxon>
        <taxon>Viridiplantae</taxon>
        <taxon>Streptophyta</taxon>
        <taxon>Embryophyta</taxon>
        <taxon>Tracheophyta</taxon>
        <taxon>Spermatophyta</taxon>
        <taxon>Magnoliopsida</taxon>
        <taxon>eudicotyledons</taxon>
        <taxon>Gunneridae</taxon>
        <taxon>Pentapetalae</taxon>
        <taxon>Saxifragales</taxon>
        <taxon>Crassulaceae</taxon>
        <taxon>Kalanchoe</taxon>
    </lineage>
</organism>
<evidence type="ECO:0000259" key="4">
    <source>
        <dbReference type="PROSITE" id="PS51916"/>
    </source>
</evidence>
<dbReference type="Proteomes" id="UP000594263">
    <property type="component" value="Unplaced"/>
</dbReference>
<keyword evidence="2" id="KW-0539">Nucleus</keyword>
<feature type="compositionally biased region" description="Polar residues" evidence="3">
    <location>
        <begin position="237"/>
        <end position="253"/>
    </location>
</feature>
<feature type="region of interest" description="Disordered" evidence="3">
    <location>
        <begin position="233"/>
        <end position="302"/>
    </location>
</feature>
<sequence>MPMTADQRKKRPGSNSNVGCSSRELHRTKKKSLASLQFGIHMKPHISLELDGCQTRVVAKRQQIGLSGRDLAPFSNCVPIHHNTLADVIALPKEIFALENLETVFSYEVWNNYLSQDERDFLSQFLPKGVDIEVVVQSLFGGSNFSFGNPVHKWFTLLASGDLHPDAVILRDRNLLASQKAYCSELQDYHNGMVRNLLQLKDIWEGCQDPTEFLPIIRRTSNYTVKDAFAPADEYKSQNSDPNRGGSSESLSAMENERACSSDDQGVIVTRRRELQKRRGIKQEKARSPILDASDNQKDLRPKKGEKFSNCNILVDGAKYMAYIKITKKQLEFLKSMKQPGKGIQSQSVNHILGNLDSYHVQSYAVFEEEEQKKLQEQWLQVVNTVPHAYADWRKRQAQKEHIVKLLCLDIKENTKHILQDEERPGCPQTDQKLCGGADTVLDMDEDEDNVAAFADVRNTMHHETDDGYESNNMDVVDSVDNHGMQKMDLIPSCHEDMLDMASENDAYSNEIQASYSHSPPDFPCTSNPSFVTLDRGDPQSAVRGSWQTKKLPLPSHQSTVAHQYTPDAGELSCGDLQSNLERQPQFINSESELHENGIEPRTDQGLPYGLNNQRTFSAYHNEDRNGLLLQSIFSSPELSSYKPQQKQAISHFQQTPNVMMGNARLPIQYQEPLRHPHPFEVRQKREEQYFMNQHLPNNMLDISRCTTRISLPTQEHLPPFHAQEWHANSIGVSVPLQTQSRAGEMFTQNWYSPGQQIHGGWSNPPNEALILNHSIRNEASNDESLFSVLSQCSELRSVGSYDHPLGSTGQVTPPGSFGVTGGNIARNNNGIPQMAHPHEFGSGREVAPSLLPSSMGWVNVVPQQNSSLHDPLSKPFLRSWKQ</sequence>
<dbReference type="AlphaFoldDB" id="A0A7N0TQ30"/>
<keyword evidence="6" id="KW-1185">Reference proteome</keyword>
<evidence type="ECO:0000256" key="1">
    <source>
        <dbReference type="ARBA" id="ARBA00004123"/>
    </source>
</evidence>
<comment type="subcellular location">
    <subcellularLocation>
        <location evidence="1">Nucleus</location>
    </subcellularLocation>
</comment>
<dbReference type="InterPro" id="IPR024867">
    <property type="entry name" value="NFRKB"/>
</dbReference>
<proteinExistence type="predicted"/>
<dbReference type="Gramene" id="Kaladp0040s0746.1.v1.1">
    <property type="protein sequence ID" value="Kaladp0040s0746.1.v1.1"/>
    <property type="gene ID" value="Kaladp0040s0746.v1.1"/>
</dbReference>
<evidence type="ECO:0000256" key="2">
    <source>
        <dbReference type="ARBA" id="ARBA00023242"/>
    </source>
</evidence>